<evidence type="ECO:0000313" key="1">
    <source>
        <dbReference type="EMBL" id="KAL0838452.1"/>
    </source>
</evidence>
<dbReference type="EMBL" id="JBEDNZ010000009">
    <property type="protein sequence ID" value="KAL0838452.1"/>
    <property type="molecule type" value="Genomic_DNA"/>
</dbReference>
<organism evidence="1 2">
    <name type="scientific">Loxostege sticticalis</name>
    <name type="common">Beet webworm moth</name>
    <dbReference type="NCBI Taxonomy" id="481309"/>
    <lineage>
        <taxon>Eukaryota</taxon>
        <taxon>Metazoa</taxon>
        <taxon>Ecdysozoa</taxon>
        <taxon>Arthropoda</taxon>
        <taxon>Hexapoda</taxon>
        <taxon>Insecta</taxon>
        <taxon>Pterygota</taxon>
        <taxon>Neoptera</taxon>
        <taxon>Endopterygota</taxon>
        <taxon>Lepidoptera</taxon>
        <taxon>Glossata</taxon>
        <taxon>Ditrysia</taxon>
        <taxon>Pyraloidea</taxon>
        <taxon>Crambidae</taxon>
        <taxon>Pyraustinae</taxon>
        <taxon>Loxostege</taxon>
    </lineage>
</organism>
<sequence>MESFSNVQEATRAAIIKGIANYKKAPKDLLTVSFIETRLEILEQHWQTLFNTHIEILRTVEQSEIFDSSYYKEGIYEEVEELYVNYKSMLKDNLAHLKTYSSKRHIEFNNVRLPEITIPTFSGNYLDWKPFRELFLGLVHKNKLLDATQKLYYLKSHLTGEAAELLRNVAVTAENYMSCWNKLEAMYNNQRYLANNILNRLPT</sequence>
<gene>
    <name evidence="1" type="ORF">ABMA28_016584</name>
</gene>
<protein>
    <submittedName>
        <fullName evidence="1">Uncharacterized protein</fullName>
    </submittedName>
</protein>
<dbReference type="Pfam" id="PF03564">
    <property type="entry name" value="DUF1759"/>
    <property type="match status" value="1"/>
</dbReference>
<name>A0ABD0T526_LOXSC</name>
<evidence type="ECO:0000313" key="2">
    <source>
        <dbReference type="Proteomes" id="UP001549921"/>
    </source>
</evidence>
<dbReference type="Proteomes" id="UP001549921">
    <property type="component" value="Unassembled WGS sequence"/>
</dbReference>
<dbReference type="PANTHER" id="PTHR22954">
    <property type="entry name" value="RETROVIRAL PROTEASE-RELATED"/>
    <property type="match status" value="1"/>
</dbReference>
<proteinExistence type="predicted"/>
<dbReference type="AlphaFoldDB" id="A0ABD0T526"/>
<reference evidence="1 2" key="1">
    <citation type="submission" date="2024-06" db="EMBL/GenBank/DDBJ databases">
        <title>A chromosome-level genome assembly of beet webworm, Loxostege sticticalis.</title>
        <authorList>
            <person name="Zhang Y."/>
        </authorList>
    </citation>
    <scope>NUCLEOTIDE SEQUENCE [LARGE SCALE GENOMIC DNA]</scope>
    <source>
        <strain evidence="1">AQ028</strain>
        <tissue evidence="1">Male pupae</tissue>
    </source>
</reference>
<accession>A0ABD0T526</accession>
<dbReference type="InterPro" id="IPR005312">
    <property type="entry name" value="DUF1759"/>
</dbReference>
<dbReference type="PANTHER" id="PTHR22954:SF3">
    <property type="entry name" value="PROTEIN CBG08539"/>
    <property type="match status" value="1"/>
</dbReference>
<comment type="caution">
    <text evidence="1">The sequence shown here is derived from an EMBL/GenBank/DDBJ whole genome shotgun (WGS) entry which is preliminary data.</text>
</comment>